<evidence type="ECO:0000313" key="1">
    <source>
        <dbReference type="EMBL" id="MCI27039.1"/>
    </source>
</evidence>
<evidence type="ECO:0000313" key="2">
    <source>
        <dbReference type="Proteomes" id="UP000265520"/>
    </source>
</evidence>
<keyword evidence="2" id="KW-1185">Reference proteome</keyword>
<organism evidence="1 2">
    <name type="scientific">Trifolium medium</name>
    <dbReference type="NCBI Taxonomy" id="97028"/>
    <lineage>
        <taxon>Eukaryota</taxon>
        <taxon>Viridiplantae</taxon>
        <taxon>Streptophyta</taxon>
        <taxon>Embryophyta</taxon>
        <taxon>Tracheophyta</taxon>
        <taxon>Spermatophyta</taxon>
        <taxon>Magnoliopsida</taxon>
        <taxon>eudicotyledons</taxon>
        <taxon>Gunneridae</taxon>
        <taxon>Pentapetalae</taxon>
        <taxon>rosids</taxon>
        <taxon>fabids</taxon>
        <taxon>Fabales</taxon>
        <taxon>Fabaceae</taxon>
        <taxon>Papilionoideae</taxon>
        <taxon>50 kb inversion clade</taxon>
        <taxon>NPAAA clade</taxon>
        <taxon>Hologalegina</taxon>
        <taxon>IRL clade</taxon>
        <taxon>Trifolieae</taxon>
        <taxon>Trifolium</taxon>
    </lineage>
</organism>
<sequence>PMVAGCKIFMRAKGIPRDEEEEVHLVRLRMVVARGRFKPGSLRFKDGESITVVDDHQFKGKVENCAGSWARGANMSRNTACCARRRPMSAGRAYELGRFGCC</sequence>
<feature type="non-terminal residue" evidence="1">
    <location>
        <position position="1"/>
    </location>
</feature>
<dbReference type="EMBL" id="LXQA010157006">
    <property type="protein sequence ID" value="MCI27039.1"/>
    <property type="molecule type" value="Genomic_DNA"/>
</dbReference>
<reference evidence="1 2" key="1">
    <citation type="journal article" date="2018" name="Front. Plant Sci.">
        <title>Red Clover (Trifolium pratense) and Zigzag Clover (T. medium) - A Picture of Genomic Similarities and Differences.</title>
        <authorList>
            <person name="Dluhosova J."/>
            <person name="Istvanek J."/>
            <person name="Nedelnik J."/>
            <person name="Repkova J."/>
        </authorList>
    </citation>
    <scope>NUCLEOTIDE SEQUENCE [LARGE SCALE GENOMIC DNA]</scope>
    <source>
        <strain evidence="2">cv. 10/8</strain>
        <tissue evidence="1">Leaf</tissue>
    </source>
</reference>
<dbReference type="AlphaFoldDB" id="A0A392QSS2"/>
<name>A0A392QSS2_9FABA</name>
<comment type="caution">
    <text evidence="1">The sequence shown here is derived from an EMBL/GenBank/DDBJ whole genome shotgun (WGS) entry which is preliminary data.</text>
</comment>
<proteinExistence type="predicted"/>
<dbReference type="Proteomes" id="UP000265520">
    <property type="component" value="Unassembled WGS sequence"/>
</dbReference>
<accession>A0A392QSS2</accession>
<protein>
    <submittedName>
        <fullName evidence="1">Uncharacterized protein</fullName>
    </submittedName>
</protein>